<organism evidence="2 3">
    <name type="scientific">Glomus cerebriforme</name>
    <dbReference type="NCBI Taxonomy" id="658196"/>
    <lineage>
        <taxon>Eukaryota</taxon>
        <taxon>Fungi</taxon>
        <taxon>Fungi incertae sedis</taxon>
        <taxon>Mucoromycota</taxon>
        <taxon>Glomeromycotina</taxon>
        <taxon>Glomeromycetes</taxon>
        <taxon>Glomerales</taxon>
        <taxon>Glomeraceae</taxon>
        <taxon>Glomus</taxon>
    </lineage>
</organism>
<evidence type="ECO:0000256" key="1">
    <source>
        <dbReference type="SAM" id="MobiDB-lite"/>
    </source>
</evidence>
<gene>
    <name evidence="2" type="ORF">C1645_875120</name>
</gene>
<keyword evidence="3" id="KW-1185">Reference proteome</keyword>
<reference evidence="2 3" key="1">
    <citation type="submission" date="2018-06" db="EMBL/GenBank/DDBJ databases">
        <title>Comparative genomics reveals the genomic features of Rhizophagus irregularis, R. cerebriforme, R. diaphanum and Gigaspora rosea, and their symbiotic lifestyle signature.</title>
        <authorList>
            <person name="Morin E."/>
            <person name="San Clemente H."/>
            <person name="Chen E.C.H."/>
            <person name="De La Providencia I."/>
            <person name="Hainaut M."/>
            <person name="Kuo A."/>
            <person name="Kohler A."/>
            <person name="Murat C."/>
            <person name="Tang N."/>
            <person name="Roy S."/>
            <person name="Loubradou J."/>
            <person name="Henrissat B."/>
            <person name="Grigoriev I.V."/>
            <person name="Corradi N."/>
            <person name="Roux C."/>
            <person name="Martin F.M."/>
        </authorList>
    </citation>
    <scope>NUCLEOTIDE SEQUENCE [LARGE SCALE GENOMIC DNA]</scope>
    <source>
        <strain evidence="2 3">DAOM 227022</strain>
    </source>
</reference>
<dbReference type="AlphaFoldDB" id="A0A397T6R2"/>
<evidence type="ECO:0000313" key="3">
    <source>
        <dbReference type="Proteomes" id="UP000265703"/>
    </source>
</evidence>
<accession>A0A397T6R2</accession>
<protein>
    <submittedName>
        <fullName evidence="2">Uncharacterized protein</fullName>
    </submittedName>
</protein>
<dbReference type="Proteomes" id="UP000265703">
    <property type="component" value="Unassembled WGS sequence"/>
</dbReference>
<sequence length="90" mass="9013">MLSAKVITIITLLVASIGVILSVTAAPTTSVLFKRNGDDQTALQSDAIPVSSDGGGGTGSTDLKPYDSSDTIPSNVTEHGNHAEGDGSGL</sequence>
<comment type="caution">
    <text evidence="2">The sequence shown here is derived from an EMBL/GenBank/DDBJ whole genome shotgun (WGS) entry which is preliminary data.</text>
</comment>
<feature type="region of interest" description="Disordered" evidence="1">
    <location>
        <begin position="43"/>
        <end position="90"/>
    </location>
</feature>
<dbReference type="OrthoDB" id="2336928at2759"/>
<evidence type="ECO:0000313" key="2">
    <source>
        <dbReference type="EMBL" id="RIA91907.1"/>
    </source>
</evidence>
<feature type="compositionally biased region" description="Polar residues" evidence="1">
    <location>
        <begin position="68"/>
        <end position="78"/>
    </location>
</feature>
<feature type="compositionally biased region" description="Basic and acidic residues" evidence="1">
    <location>
        <begin position="79"/>
        <end position="90"/>
    </location>
</feature>
<dbReference type="EMBL" id="QKYT01000139">
    <property type="protein sequence ID" value="RIA91907.1"/>
    <property type="molecule type" value="Genomic_DNA"/>
</dbReference>
<proteinExistence type="predicted"/>
<name>A0A397T6R2_9GLOM</name>